<dbReference type="EMBL" id="SNAA01000005">
    <property type="protein sequence ID" value="TDL81315.1"/>
    <property type="molecule type" value="Genomic_DNA"/>
</dbReference>
<feature type="chain" id="PRO_5020530009" description="YMGG-like Gly-zipper domain-containing protein" evidence="1">
    <location>
        <begin position="20"/>
        <end position="62"/>
    </location>
</feature>
<keyword evidence="1" id="KW-0732">Signal</keyword>
<evidence type="ECO:0008006" key="4">
    <source>
        <dbReference type="Google" id="ProtNLM"/>
    </source>
</evidence>
<evidence type="ECO:0000256" key="1">
    <source>
        <dbReference type="SAM" id="SignalP"/>
    </source>
</evidence>
<dbReference type="Proteomes" id="UP000295701">
    <property type="component" value="Unassembled WGS sequence"/>
</dbReference>
<evidence type="ECO:0000313" key="2">
    <source>
        <dbReference type="EMBL" id="TDL81315.1"/>
    </source>
</evidence>
<feature type="signal peptide" evidence="1">
    <location>
        <begin position="1"/>
        <end position="19"/>
    </location>
</feature>
<proteinExistence type="predicted"/>
<comment type="caution">
    <text evidence="2">The sequence shown here is derived from an EMBL/GenBank/DDBJ whole genome shotgun (WGS) entry which is preliminary data.</text>
</comment>
<sequence>MTRLALAAPALLVAAVLSGCVSDDELASGGIGAAGGAVIGEIAADAPLAGAAVGGTAGVLAE</sequence>
<gene>
    <name evidence="2" type="ORF">E2L08_06495</name>
</gene>
<protein>
    <recommendedName>
        <fullName evidence="4">YMGG-like Gly-zipper domain-containing protein</fullName>
    </recommendedName>
</protein>
<dbReference type="AlphaFoldDB" id="A0A4R6ADW2"/>
<evidence type="ECO:0000313" key="3">
    <source>
        <dbReference type="Proteomes" id="UP000295701"/>
    </source>
</evidence>
<dbReference type="RefSeq" id="WP_133396259.1">
    <property type="nucleotide sequence ID" value="NZ_SNAA01000005.1"/>
</dbReference>
<keyword evidence="3" id="KW-1185">Reference proteome</keyword>
<organism evidence="2 3">
    <name type="scientific">Palleronia sediminis</name>
    <dbReference type="NCBI Taxonomy" id="2547833"/>
    <lineage>
        <taxon>Bacteria</taxon>
        <taxon>Pseudomonadati</taxon>
        <taxon>Pseudomonadota</taxon>
        <taxon>Alphaproteobacteria</taxon>
        <taxon>Rhodobacterales</taxon>
        <taxon>Roseobacteraceae</taxon>
        <taxon>Palleronia</taxon>
    </lineage>
</organism>
<name>A0A4R6ADW2_9RHOB</name>
<reference evidence="2 3" key="1">
    <citation type="submission" date="2019-03" db="EMBL/GenBank/DDBJ databases">
        <title>Primorskyibacter sp. SS33 isolated from sediments.</title>
        <authorList>
            <person name="Xunke S."/>
        </authorList>
    </citation>
    <scope>NUCLEOTIDE SEQUENCE [LARGE SCALE GENOMIC DNA]</scope>
    <source>
        <strain evidence="2 3">SS33</strain>
    </source>
</reference>
<dbReference type="PROSITE" id="PS51257">
    <property type="entry name" value="PROKAR_LIPOPROTEIN"/>
    <property type="match status" value="1"/>
</dbReference>
<accession>A0A4R6ADW2</accession>